<evidence type="ECO:0000313" key="2">
    <source>
        <dbReference type="Proteomes" id="UP000682308"/>
    </source>
</evidence>
<keyword evidence="2" id="KW-1185">Reference proteome</keyword>
<protein>
    <submittedName>
        <fullName evidence="1">Uncharacterized protein</fullName>
    </submittedName>
</protein>
<reference evidence="1 2" key="1">
    <citation type="submission" date="2021-04" db="EMBL/GenBank/DDBJ databases">
        <title>Characterization of the biosynthetic gene cluster of new lipopeptides with antitumor activity in the genome of the marine Streptomyces PHM034.</title>
        <authorList>
            <person name="Ceniceros A."/>
            <person name="Canedo L."/>
            <person name="Mendez C."/>
            <person name="Olano C."/>
            <person name="Schleissner C."/>
            <person name="Cuevas C."/>
            <person name="De La Calle F."/>
            <person name="Salas J.A."/>
        </authorList>
    </citation>
    <scope>NUCLEOTIDE SEQUENCE [LARGE SCALE GENOMIC DNA]</scope>
    <source>
        <strain evidence="1 2">PHM034</strain>
    </source>
</reference>
<dbReference type="AlphaFoldDB" id="A0A941FAP4"/>
<accession>A0A941FAP4</accession>
<sequence length="169" mass="18715">MLTPISPTSFSPHESTTTLLGNAPGHSYLVVFTYWHQVKPEDIDRLNRLHHVKMTMLFTYSGIDNKDIEPYPSDVAAESLKLMSAPRERQYRTVLWRRGREAPATSMAPLSRPVVGGKVVFAVHKCKPCGCAAWPARESAGKCHLPLLYHSILTSGGKQQVNAAQDTST</sequence>
<dbReference type="Proteomes" id="UP000682308">
    <property type="component" value="Unassembled WGS sequence"/>
</dbReference>
<proteinExistence type="predicted"/>
<organism evidence="1 2">
    <name type="scientific">Streptomyces tuirus</name>
    <dbReference type="NCBI Taxonomy" id="68278"/>
    <lineage>
        <taxon>Bacteria</taxon>
        <taxon>Bacillati</taxon>
        <taxon>Actinomycetota</taxon>
        <taxon>Actinomycetes</taxon>
        <taxon>Kitasatosporales</taxon>
        <taxon>Streptomycetaceae</taxon>
        <taxon>Streptomyces</taxon>
    </lineage>
</organism>
<evidence type="ECO:0000313" key="1">
    <source>
        <dbReference type="EMBL" id="MBR8640598.1"/>
    </source>
</evidence>
<name>A0A941FAP4_9ACTN</name>
<dbReference type="EMBL" id="JAGTPG010000002">
    <property type="protein sequence ID" value="MBR8640598.1"/>
    <property type="molecule type" value="Genomic_DNA"/>
</dbReference>
<gene>
    <name evidence="1" type="ORF">KEF29_17895</name>
</gene>
<comment type="caution">
    <text evidence="1">The sequence shown here is derived from an EMBL/GenBank/DDBJ whole genome shotgun (WGS) entry which is preliminary data.</text>
</comment>